<evidence type="ECO:0000256" key="1">
    <source>
        <dbReference type="SAM" id="MobiDB-lite"/>
    </source>
</evidence>
<name>A0A075LN75_9BACI</name>
<dbReference type="KEGG" id="tap:GZ22_15020"/>
<dbReference type="HOGENOM" id="CLU_016838_1_0_9"/>
<dbReference type="GO" id="GO:0046872">
    <property type="term" value="F:metal ion binding"/>
    <property type="evidence" value="ECO:0007669"/>
    <property type="project" value="InterPro"/>
</dbReference>
<dbReference type="RefSeq" id="WP_038563966.1">
    <property type="nucleotide sequence ID" value="NZ_CP008876.1"/>
</dbReference>
<feature type="compositionally biased region" description="Basic and acidic residues" evidence="1">
    <location>
        <begin position="163"/>
        <end position="173"/>
    </location>
</feature>
<organism evidence="3 4">
    <name type="scientific">Terribacillus saccharophilus</name>
    <dbReference type="NCBI Taxonomy" id="361277"/>
    <lineage>
        <taxon>Bacteria</taxon>
        <taxon>Bacillati</taxon>
        <taxon>Bacillota</taxon>
        <taxon>Bacilli</taxon>
        <taxon>Bacillales</taxon>
        <taxon>Bacillaceae</taxon>
        <taxon>Terribacillus</taxon>
    </lineage>
</organism>
<dbReference type="OrthoDB" id="9810636at2"/>
<dbReference type="InterPro" id="IPR050492">
    <property type="entry name" value="Bact_metal-bind_prot9"/>
</dbReference>
<dbReference type="PANTHER" id="PTHR42953">
    <property type="entry name" value="HIGH-AFFINITY ZINC UPTAKE SYSTEM PROTEIN ZNUA-RELATED"/>
    <property type="match status" value="1"/>
</dbReference>
<proteinExistence type="predicted"/>
<evidence type="ECO:0008006" key="5">
    <source>
        <dbReference type="Google" id="ProtNLM"/>
    </source>
</evidence>
<dbReference type="PANTHER" id="PTHR42953:SF8">
    <property type="entry name" value="ZINT DOMAIN-CONTAINING PROTEIN"/>
    <property type="match status" value="1"/>
</dbReference>
<dbReference type="Pfam" id="PF01297">
    <property type="entry name" value="ZnuA"/>
    <property type="match status" value="1"/>
</dbReference>
<gene>
    <name evidence="3" type="ORF">GZ22_15020</name>
</gene>
<evidence type="ECO:0000313" key="3">
    <source>
        <dbReference type="EMBL" id="AIF67819.1"/>
    </source>
</evidence>
<dbReference type="Gene3D" id="3.40.50.1980">
    <property type="entry name" value="Nitrogenase molybdenum iron protein domain"/>
    <property type="match status" value="3"/>
</dbReference>
<feature type="region of interest" description="Disordered" evidence="1">
    <location>
        <begin position="128"/>
        <end position="173"/>
    </location>
</feature>
<dbReference type="PROSITE" id="PS51257">
    <property type="entry name" value="PROKAR_LIPOPROTEIN"/>
    <property type="match status" value="1"/>
</dbReference>
<evidence type="ECO:0000313" key="4">
    <source>
        <dbReference type="Proteomes" id="UP000027980"/>
    </source>
</evidence>
<dbReference type="InterPro" id="IPR006127">
    <property type="entry name" value="ZnuA-like"/>
</dbReference>
<dbReference type="EMBL" id="CP008876">
    <property type="protein sequence ID" value="AIF67819.1"/>
    <property type="molecule type" value="Genomic_DNA"/>
</dbReference>
<dbReference type="AlphaFoldDB" id="A0A075LN75"/>
<keyword evidence="2" id="KW-0732">Signal</keyword>
<accession>A0A075LN75</accession>
<feature type="signal peptide" evidence="2">
    <location>
        <begin position="1"/>
        <end position="18"/>
    </location>
</feature>
<dbReference type="SUPFAM" id="SSF53807">
    <property type="entry name" value="Helical backbone' metal receptor"/>
    <property type="match status" value="1"/>
</dbReference>
<dbReference type="GeneID" id="34223085"/>
<feature type="chain" id="PRO_5039515378" description="Adhesin" evidence="2">
    <location>
        <begin position="19"/>
        <end position="342"/>
    </location>
</feature>
<feature type="compositionally biased region" description="Basic and acidic residues" evidence="1">
    <location>
        <begin position="128"/>
        <end position="154"/>
    </location>
</feature>
<reference evidence="3 4" key="1">
    <citation type="submission" date="2014-07" db="EMBL/GenBank/DDBJ databases">
        <title>Complete genome sequence of a moderately halophilic bacterium Terribacillus aidingensis MP602, isolated from Cryptomeria fortunei in Tianmu mountain in China.</title>
        <authorList>
            <person name="Wang Y."/>
            <person name="Lu P."/>
            <person name="Zhang L."/>
        </authorList>
    </citation>
    <scope>NUCLEOTIDE SEQUENCE [LARGE SCALE GENOMIC DNA]</scope>
    <source>
        <strain evidence="3 4">MP602</strain>
    </source>
</reference>
<sequence>MKKSLLLISTALILVLLAACSDGGSQDSSEDGKMKVYTTIYPIQYFAERIGGDQVEVESVLPPGSDAHNFEPTSNQMVDIAKSDAFLYSSDELETYAKTIADAVGDEDVKIAQLADGINLLPFDEEHDHSHEAAEEEHDHSHEATEEEHDHDHEEEAAETEEEHDHGSIDPHYWLDPERAKQMAENMKNTLVELDPDNKATYEDNFTAVAKELDELDQKFQQAVEGKDNKKIIVSHAAYGYWEDRYGIEQIAITGLSPTNEPSQKELEEIIHTAEDNKLNYVLFEQNISPKVATIVQDEIGADVLRIHNLETVTEDEIDADEDYFSLMDKNIETLEQALTNE</sequence>
<dbReference type="GO" id="GO:0030001">
    <property type="term" value="P:metal ion transport"/>
    <property type="evidence" value="ECO:0007669"/>
    <property type="project" value="InterPro"/>
</dbReference>
<evidence type="ECO:0000256" key="2">
    <source>
        <dbReference type="SAM" id="SignalP"/>
    </source>
</evidence>
<protein>
    <recommendedName>
        <fullName evidence="5">Adhesin</fullName>
    </recommendedName>
</protein>
<dbReference type="Proteomes" id="UP000027980">
    <property type="component" value="Chromosome"/>
</dbReference>